<dbReference type="InterPro" id="IPR036047">
    <property type="entry name" value="F-box-like_dom_sf"/>
</dbReference>
<feature type="repeat" description="RCC1" evidence="2">
    <location>
        <begin position="284"/>
        <end position="337"/>
    </location>
</feature>
<evidence type="ECO:0000313" key="4">
    <source>
        <dbReference type="EMBL" id="QDZ20980.1"/>
    </source>
</evidence>
<dbReference type="OrthoDB" id="8068875at2759"/>
<keyword evidence="5" id="KW-1185">Reference proteome</keyword>
<protein>
    <submittedName>
        <fullName evidence="4">Regulator of chromosome condensation 1-like protein</fullName>
    </submittedName>
</protein>
<dbReference type="SUPFAM" id="SSF81383">
    <property type="entry name" value="F-box domain"/>
    <property type="match status" value="1"/>
</dbReference>
<dbReference type="InterPro" id="IPR051210">
    <property type="entry name" value="Ub_ligase/GEF_domain"/>
</dbReference>
<gene>
    <name evidence="4" type="ORF">A3770_04p34980</name>
</gene>
<dbReference type="PROSITE" id="PS00626">
    <property type="entry name" value="RCC1_2"/>
    <property type="match status" value="1"/>
</dbReference>
<dbReference type="Proteomes" id="UP000316726">
    <property type="component" value="Chromosome 4"/>
</dbReference>
<evidence type="ECO:0000256" key="1">
    <source>
        <dbReference type="ARBA" id="ARBA00022737"/>
    </source>
</evidence>
<dbReference type="Gene3D" id="2.130.10.30">
    <property type="entry name" value="Regulator of chromosome condensation 1/beta-lactamase-inhibitor protein II"/>
    <property type="match status" value="2"/>
</dbReference>
<dbReference type="PROSITE" id="PS50012">
    <property type="entry name" value="RCC1_3"/>
    <property type="match status" value="6"/>
</dbReference>
<name>A0A5B8MNR0_9CHLO</name>
<dbReference type="Pfam" id="PF00415">
    <property type="entry name" value="RCC1"/>
    <property type="match status" value="6"/>
</dbReference>
<feature type="repeat" description="RCC1" evidence="2">
    <location>
        <begin position="390"/>
        <end position="456"/>
    </location>
</feature>
<sequence length="602" mass="65319">MRRRESQDKEQGGERERVEVQPTASHIFRQCANTRKQITNLGTPLRDASTSSGESCEGDCEVSSVLRPKRKFERDPSFSFLRSGSEECETRRSLNLSSPPVIAAGAAKRAKTGRKAEAGRGLPEQPLGSLCQGELELVMSFLPVESLAALNCTCKYFAETGVTEEVAKRKVLRSRDWVGLEPNRVRGETWMSLLHYLTASDKARKSESLIGLGSYHTALVDQASSSVYTCGRGFHGQLGNGQYENACTVQRIDLDQGEEDSELSSKALQVACGSSHNAVITASGSMYSWGLASSGELGHGGWTPIDLNVPKVLSCLHKVRITSVSCGSNHTVATSSCGGLWTCGRGRNGQLGHGQLHDEGPMKRVEALARHRVVKAAAGGTHSMCLSSNGMVFSWGNNICGQLGHHTKQNEESNLFKSVAIPQEVVALRPKRGSKDPDRMVSLSCGLKHSLAVSASGALYVWGDNAQGCLGLGDNLKRQMPTRVRLGESGETMRCVHACAGGSHTAVLMYNSKTCTTSLFTTGYNNYGQLGHNDRNSRFFFTPVEYFQKLRRGNVSVESITLGDSSSAAVLSDKSIYLWGRGELGQLGTNDWRSWFAPRRIV</sequence>
<dbReference type="STRING" id="1764295.A0A5B8MNR0"/>
<dbReference type="PANTHER" id="PTHR22870">
    <property type="entry name" value="REGULATOR OF CHROMOSOME CONDENSATION"/>
    <property type="match status" value="1"/>
</dbReference>
<dbReference type="PANTHER" id="PTHR22870:SF466">
    <property type="entry name" value="ANKYRIN REPEAT-CONTAINING PROTEIN"/>
    <property type="match status" value="1"/>
</dbReference>
<dbReference type="AlphaFoldDB" id="A0A5B8MNR0"/>
<feature type="repeat" description="RCC1" evidence="2">
    <location>
        <begin position="457"/>
        <end position="511"/>
    </location>
</feature>
<organism evidence="4 5">
    <name type="scientific">Chloropicon primus</name>
    <dbReference type="NCBI Taxonomy" id="1764295"/>
    <lineage>
        <taxon>Eukaryota</taxon>
        <taxon>Viridiplantae</taxon>
        <taxon>Chlorophyta</taxon>
        <taxon>Chloropicophyceae</taxon>
        <taxon>Chloropicales</taxon>
        <taxon>Chloropicaceae</taxon>
        <taxon>Chloropicon</taxon>
    </lineage>
</organism>
<dbReference type="SUPFAM" id="SSF50985">
    <property type="entry name" value="RCC1/BLIP-II"/>
    <property type="match status" value="2"/>
</dbReference>
<proteinExistence type="predicted"/>
<feature type="repeat" description="RCC1" evidence="2">
    <location>
        <begin position="517"/>
        <end position="573"/>
    </location>
</feature>
<reference evidence="4 5" key="1">
    <citation type="submission" date="2018-07" db="EMBL/GenBank/DDBJ databases">
        <title>The complete nuclear genome of the prasinophyte Chloropicon primus (CCMP1205).</title>
        <authorList>
            <person name="Pombert J.-F."/>
            <person name="Otis C."/>
            <person name="Turmel M."/>
            <person name="Lemieux C."/>
        </authorList>
    </citation>
    <scope>NUCLEOTIDE SEQUENCE [LARGE SCALE GENOMIC DNA]</scope>
    <source>
        <strain evidence="4 5">CCMP1205</strain>
    </source>
</reference>
<keyword evidence="1" id="KW-0677">Repeat</keyword>
<dbReference type="InterPro" id="IPR000408">
    <property type="entry name" value="Reg_chr_condens"/>
</dbReference>
<dbReference type="PRINTS" id="PR00633">
    <property type="entry name" value="RCCNDNSATION"/>
</dbReference>
<accession>A0A5B8MNR0</accession>
<feature type="region of interest" description="Disordered" evidence="3">
    <location>
        <begin position="1"/>
        <end position="29"/>
    </location>
</feature>
<feature type="compositionally biased region" description="Basic and acidic residues" evidence="3">
    <location>
        <begin position="1"/>
        <end position="19"/>
    </location>
</feature>
<dbReference type="EMBL" id="CP031037">
    <property type="protein sequence ID" value="QDZ20980.1"/>
    <property type="molecule type" value="Genomic_DNA"/>
</dbReference>
<feature type="repeat" description="RCC1" evidence="2">
    <location>
        <begin position="225"/>
        <end position="283"/>
    </location>
</feature>
<dbReference type="InterPro" id="IPR009091">
    <property type="entry name" value="RCC1/BLIP-II"/>
</dbReference>
<evidence type="ECO:0000313" key="5">
    <source>
        <dbReference type="Proteomes" id="UP000316726"/>
    </source>
</evidence>
<evidence type="ECO:0000256" key="2">
    <source>
        <dbReference type="PROSITE-ProRule" id="PRU00235"/>
    </source>
</evidence>
<feature type="repeat" description="RCC1" evidence="2">
    <location>
        <begin position="338"/>
        <end position="389"/>
    </location>
</feature>
<evidence type="ECO:0000256" key="3">
    <source>
        <dbReference type="SAM" id="MobiDB-lite"/>
    </source>
</evidence>